<name>A0A7C1W094_DESA2</name>
<evidence type="ECO:0000313" key="8">
    <source>
        <dbReference type="EMBL" id="HEC67378.1"/>
    </source>
</evidence>
<dbReference type="Pfam" id="PF04055">
    <property type="entry name" value="Radical_SAM"/>
    <property type="match status" value="1"/>
</dbReference>
<reference evidence="8" key="1">
    <citation type="journal article" date="2020" name="mSystems">
        <title>Genome- and Community-Level Interaction Insights into Carbon Utilization and Element Cycling Functions of Hydrothermarchaeota in Hydrothermal Sediment.</title>
        <authorList>
            <person name="Zhou Z."/>
            <person name="Liu Y."/>
            <person name="Xu W."/>
            <person name="Pan J."/>
            <person name="Luo Z.H."/>
            <person name="Li M."/>
        </authorList>
    </citation>
    <scope>NUCLEOTIDE SEQUENCE [LARGE SCALE GENOMIC DNA]</scope>
    <source>
        <strain evidence="8">HyVt-389</strain>
    </source>
</reference>
<dbReference type="PANTHER" id="PTHR43787">
    <property type="entry name" value="FEMO COFACTOR BIOSYNTHESIS PROTEIN NIFB-RELATED"/>
    <property type="match status" value="1"/>
</dbReference>
<dbReference type="GO" id="GO:0046872">
    <property type="term" value="F:metal ion binding"/>
    <property type="evidence" value="ECO:0007669"/>
    <property type="project" value="UniProtKB-KW"/>
</dbReference>
<protein>
    <submittedName>
        <fullName evidence="8">Radical SAM protein</fullName>
    </submittedName>
</protein>
<dbReference type="GO" id="GO:0003824">
    <property type="term" value="F:catalytic activity"/>
    <property type="evidence" value="ECO:0007669"/>
    <property type="project" value="InterPro"/>
</dbReference>
<dbReference type="Proteomes" id="UP000885738">
    <property type="component" value="Unassembled WGS sequence"/>
</dbReference>
<proteinExistence type="predicted"/>
<dbReference type="SFLD" id="SFLDG01083">
    <property type="entry name" value="Uncharacterised_Radical_SAM_Su"/>
    <property type="match status" value="1"/>
</dbReference>
<dbReference type="InterPro" id="IPR058240">
    <property type="entry name" value="rSAM_sf"/>
</dbReference>
<gene>
    <name evidence="8" type="ORF">ENI35_00965</name>
</gene>
<evidence type="ECO:0000256" key="6">
    <source>
        <dbReference type="ARBA" id="ARBA00023014"/>
    </source>
</evidence>
<evidence type="ECO:0000256" key="4">
    <source>
        <dbReference type="ARBA" id="ARBA00022723"/>
    </source>
</evidence>
<keyword evidence="5" id="KW-0408">Iron</keyword>
<comment type="caution">
    <text evidence="8">The sequence shown here is derived from an EMBL/GenBank/DDBJ whole genome shotgun (WGS) entry which is preliminary data.</text>
</comment>
<comment type="cofactor">
    <cofactor evidence="1">
        <name>[4Fe-4S] cluster</name>
        <dbReference type="ChEBI" id="CHEBI:49883"/>
    </cofactor>
</comment>
<evidence type="ECO:0000256" key="2">
    <source>
        <dbReference type="ARBA" id="ARBA00022485"/>
    </source>
</evidence>
<dbReference type="InterPro" id="IPR036388">
    <property type="entry name" value="WH-like_DNA-bd_sf"/>
</dbReference>
<keyword evidence="4" id="KW-0479">Metal-binding</keyword>
<dbReference type="InterPro" id="IPR007197">
    <property type="entry name" value="rSAM"/>
</dbReference>
<organism evidence="8">
    <name type="scientific">Desulfofervidus auxilii</name>
    <dbReference type="NCBI Taxonomy" id="1621989"/>
    <lineage>
        <taxon>Bacteria</taxon>
        <taxon>Pseudomonadati</taxon>
        <taxon>Thermodesulfobacteriota</taxon>
        <taxon>Candidatus Desulfofervidia</taxon>
        <taxon>Candidatus Desulfofervidales</taxon>
        <taxon>Candidatus Desulfofervidaceae</taxon>
        <taxon>Candidatus Desulfofervidus</taxon>
    </lineage>
</organism>
<evidence type="ECO:0000256" key="1">
    <source>
        <dbReference type="ARBA" id="ARBA00001966"/>
    </source>
</evidence>
<dbReference type="PANTHER" id="PTHR43787:SF11">
    <property type="entry name" value="UPF0026 PROTEIN SLR1464"/>
    <property type="match status" value="1"/>
</dbReference>
<keyword evidence="2" id="KW-0004">4Fe-4S</keyword>
<dbReference type="AlphaFoldDB" id="A0A7C1W094"/>
<dbReference type="Gene3D" id="3.20.20.70">
    <property type="entry name" value="Aldolase class I"/>
    <property type="match status" value="1"/>
</dbReference>
<dbReference type="InterPro" id="IPR036390">
    <property type="entry name" value="WH_DNA-bd_sf"/>
</dbReference>
<dbReference type="GO" id="GO:0051539">
    <property type="term" value="F:4 iron, 4 sulfur cluster binding"/>
    <property type="evidence" value="ECO:0007669"/>
    <property type="project" value="UniProtKB-KW"/>
</dbReference>
<keyword evidence="3" id="KW-0949">S-adenosyl-L-methionine</keyword>
<keyword evidence="6" id="KW-0411">Iron-sulfur</keyword>
<dbReference type="EMBL" id="DRIH01000029">
    <property type="protein sequence ID" value="HEC67378.1"/>
    <property type="molecule type" value="Genomic_DNA"/>
</dbReference>
<dbReference type="SUPFAM" id="SSF102114">
    <property type="entry name" value="Radical SAM enzymes"/>
    <property type="match status" value="1"/>
</dbReference>
<sequence>MKYLFGPVPSRRLGHSLGIDLIPFKTCTYDCIYCELGRTTHLKDKPAAYMSAKEIKAELDTFFANHHPPVDFITLGGSGEPTLNANLAQIVEIVKNLNKAPLAVLTNGSLLWREEIVNALLKADVVLPSLDTVFIKTWKKINRPHPLLKLETIINGLKGFRRKYKGQIWLEILFVRGVNDTEVEIEALHKVLEEISPEKIQLNTVVRPPAERGVEPLTKKDLEEIKEKLGPKAEIVVDFKRPIEERAELLNLREEIIALLSRRPCVLEDIVHALGAHINTVIKMMDGLQKENLVDAYLHNGKRYYLIRKGER</sequence>
<dbReference type="CDD" id="cd01335">
    <property type="entry name" value="Radical_SAM"/>
    <property type="match status" value="1"/>
</dbReference>
<evidence type="ECO:0000259" key="7">
    <source>
        <dbReference type="PROSITE" id="PS51918"/>
    </source>
</evidence>
<dbReference type="SFLD" id="SFLDS00029">
    <property type="entry name" value="Radical_SAM"/>
    <property type="match status" value="1"/>
</dbReference>
<dbReference type="InterPro" id="IPR013785">
    <property type="entry name" value="Aldolase_TIM"/>
</dbReference>
<dbReference type="Gene3D" id="1.10.10.10">
    <property type="entry name" value="Winged helix-like DNA-binding domain superfamily/Winged helix DNA-binding domain"/>
    <property type="match status" value="1"/>
</dbReference>
<accession>A0A7C1W094</accession>
<dbReference type="PROSITE" id="PS51918">
    <property type="entry name" value="RADICAL_SAM"/>
    <property type="match status" value="1"/>
</dbReference>
<evidence type="ECO:0000256" key="3">
    <source>
        <dbReference type="ARBA" id="ARBA00022691"/>
    </source>
</evidence>
<dbReference type="SUPFAM" id="SSF46785">
    <property type="entry name" value="Winged helix' DNA-binding domain"/>
    <property type="match status" value="1"/>
</dbReference>
<feature type="domain" description="Radical SAM core" evidence="7">
    <location>
        <begin position="11"/>
        <end position="246"/>
    </location>
</feature>
<evidence type="ECO:0000256" key="5">
    <source>
        <dbReference type="ARBA" id="ARBA00023004"/>
    </source>
</evidence>
<dbReference type="InterPro" id="IPR040084">
    <property type="entry name" value="GTPase_Obg"/>
</dbReference>